<dbReference type="AlphaFoldDB" id="A0A3Q3VNS2"/>
<dbReference type="Proteomes" id="UP000261620">
    <property type="component" value="Unplaced"/>
</dbReference>
<proteinExistence type="predicted"/>
<dbReference type="InterPro" id="IPR038752">
    <property type="entry name" value="IQCH"/>
</dbReference>
<protein>
    <recommendedName>
        <fullName evidence="1">IQCH-like ATP-grasp domain-containing protein</fullName>
    </recommendedName>
</protein>
<dbReference type="PANTHER" id="PTHR14465:SF0">
    <property type="entry name" value="IQ DOMAIN-CONTAINING PROTEIN H"/>
    <property type="match status" value="1"/>
</dbReference>
<organism evidence="2 3">
    <name type="scientific">Mola mola</name>
    <name type="common">Ocean sunfish</name>
    <name type="synonym">Tetraodon mola</name>
    <dbReference type="NCBI Taxonomy" id="94237"/>
    <lineage>
        <taxon>Eukaryota</taxon>
        <taxon>Metazoa</taxon>
        <taxon>Chordata</taxon>
        <taxon>Craniata</taxon>
        <taxon>Vertebrata</taxon>
        <taxon>Euteleostomi</taxon>
        <taxon>Actinopterygii</taxon>
        <taxon>Neopterygii</taxon>
        <taxon>Teleostei</taxon>
        <taxon>Neoteleostei</taxon>
        <taxon>Acanthomorphata</taxon>
        <taxon>Eupercaria</taxon>
        <taxon>Tetraodontiformes</taxon>
        <taxon>Molidae</taxon>
        <taxon>Mola</taxon>
    </lineage>
</organism>
<reference evidence="2" key="1">
    <citation type="submission" date="2025-08" db="UniProtKB">
        <authorList>
            <consortium name="Ensembl"/>
        </authorList>
    </citation>
    <scope>IDENTIFICATION</scope>
</reference>
<dbReference type="STRING" id="94237.ENSMMOP00000003536"/>
<feature type="domain" description="IQCH-like ATP-grasp" evidence="1">
    <location>
        <begin position="367"/>
        <end position="444"/>
    </location>
</feature>
<evidence type="ECO:0000313" key="2">
    <source>
        <dbReference type="Ensembl" id="ENSMMOP00000003536.1"/>
    </source>
</evidence>
<feature type="domain" description="IQCH-like ATP-grasp" evidence="1">
    <location>
        <begin position="448"/>
        <end position="555"/>
    </location>
</feature>
<name>A0A3Q3VNS2_MOLML</name>
<keyword evidence="3" id="KW-1185">Reference proteome</keyword>
<reference evidence="2" key="2">
    <citation type="submission" date="2025-09" db="UniProtKB">
        <authorList>
            <consortium name="Ensembl"/>
        </authorList>
    </citation>
    <scope>IDENTIFICATION</scope>
</reference>
<dbReference type="Ensembl" id="ENSMMOT00000003589.1">
    <property type="protein sequence ID" value="ENSMMOP00000003536.1"/>
    <property type="gene ID" value="ENSMMOG00000002817.1"/>
</dbReference>
<evidence type="ECO:0000259" key="1">
    <source>
        <dbReference type="Pfam" id="PF24923"/>
    </source>
</evidence>
<evidence type="ECO:0000313" key="3">
    <source>
        <dbReference type="Proteomes" id="UP000261620"/>
    </source>
</evidence>
<dbReference type="PANTHER" id="PTHR14465">
    <property type="entry name" value="IQ DOMAIN-CONTAINING PROTEIN H"/>
    <property type="match status" value="1"/>
</dbReference>
<dbReference type="OMA" id="KFTHERD"/>
<accession>A0A3Q3VNS2</accession>
<dbReference type="Pfam" id="PF24923">
    <property type="entry name" value="ATP-grasp_IQCH"/>
    <property type="match status" value="2"/>
</dbReference>
<dbReference type="InterPro" id="IPR056855">
    <property type="entry name" value="ATP-grasp_IQCH"/>
</dbReference>
<sequence>REGKRLDVKALDKAIHASHRKPALETLPDVRPQREDFPALRIISCLILSHTKYKLQQQVSKKRTKRVPVNTSKYPFTIIKGQVNPLATDFCYFKQSLSSCWSSGEDVLEALEKLLRDFAVPLAKASGEQLVKFTHERDTGWIKSPPTIGLLAVLENCEDVLGLVSRPGQRYKGEGGTEAAAICIQSCWRRYAARTPFLVHCWRRWVEGTIALPWLMHCQIRCHLATNWKHIQSSKRTIIHIPSLGSFLRLLHLRGLEILQNVQISRLCDIRGWFFSYENIEVLYISGPNTHTSSRLRHFVILTSEAADYFPVMLKRFTFCICCVYAVIHQVMEHPLQDTLRSRSHLFPPLVFQTHNMCLSTLLGTKSQRRLFKMDSEHGGCGTAYCDVFHLSCHRWALQDYHCHGRQLWNTYWIQEFQGGLPVTPDLLKPPYYPNWALLLKTFLWQAVLCSRRGPVTMLSCEDQFGGSCPLKTLGSTVPQTSVHPETLHSICPRVGKACLQHRVIGYVSVDLVAFLDHKAMEQKVWAIDLDLTYSDQLAMTQMLLKMTGRTLNCRTGSLKVPVPVREKCCEHQNASWEPLVSMCKAHSIGFNMKVKAQILLVFAFLNSFVWGVVKSTISGDLQGALVTFVQNLSVIHQEISASKMQGTTNFEELIKGIQTVEDKPLSRLCQVKSSCRHDSLKSLSEYTSLGVNVDHTEACKLTQEKQCHDQS</sequence>